<feature type="region of interest" description="Disordered" evidence="1">
    <location>
        <begin position="25"/>
        <end position="49"/>
    </location>
</feature>
<protein>
    <submittedName>
        <fullName evidence="2">Uncharacterized protein</fullName>
    </submittedName>
</protein>
<dbReference type="AlphaFoldDB" id="A0A8R7K184"/>
<feature type="region of interest" description="Disordered" evidence="1">
    <location>
        <begin position="1"/>
        <end position="20"/>
    </location>
</feature>
<dbReference type="EnsemblPlants" id="TuG1812G0100003145.01.T01">
    <property type="protein sequence ID" value="TuG1812G0100003145.01.T01.cds270076"/>
    <property type="gene ID" value="TuG1812G0100003145.01"/>
</dbReference>
<proteinExistence type="predicted"/>
<accession>A0A8R7K184</accession>
<reference evidence="2" key="3">
    <citation type="submission" date="2022-06" db="UniProtKB">
        <authorList>
            <consortium name="EnsemblPlants"/>
        </authorList>
    </citation>
    <scope>IDENTIFICATION</scope>
</reference>
<evidence type="ECO:0000313" key="2">
    <source>
        <dbReference type="EnsemblPlants" id="TuG1812G0100003145.01.T01.cds270076"/>
    </source>
</evidence>
<evidence type="ECO:0000256" key="1">
    <source>
        <dbReference type="SAM" id="MobiDB-lite"/>
    </source>
</evidence>
<reference evidence="2" key="2">
    <citation type="submission" date="2018-03" db="EMBL/GenBank/DDBJ databases">
        <title>The Triticum urartu genome reveals the dynamic nature of wheat genome evolution.</title>
        <authorList>
            <person name="Ling H."/>
            <person name="Ma B."/>
            <person name="Shi X."/>
            <person name="Liu H."/>
            <person name="Dong L."/>
            <person name="Sun H."/>
            <person name="Cao Y."/>
            <person name="Gao Q."/>
            <person name="Zheng S."/>
            <person name="Li Y."/>
            <person name="Yu Y."/>
            <person name="Du H."/>
            <person name="Qi M."/>
            <person name="Li Y."/>
            <person name="Yu H."/>
            <person name="Cui Y."/>
            <person name="Wang N."/>
            <person name="Chen C."/>
            <person name="Wu H."/>
            <person name="Zhao Y."/>
            <person name="Zhang J."/>
            <person name="Li Y."/>
            <person name="Zhou W."/>
            <person name="Zhang B."/>
            <person name="Hu W."/>
            <person name="Eijk M."/>
            <person name="Tang J."/>
            <person name="Witsenboer H."/>
            <person name="Zhao S."/>
            <person name="Li Z."/>
            <person name="Zhang A."/>
            <person name="Wang D."/>
            <person name="Liang C."/>
        </authorList>
    </citation>
    <scope>NUCLEOTIDE SEQUENCE [LARGE SCALE GENOMIC DNA]</scope>
    <source>
        <strain evidence="2">cv. G1812</strain>
    </source>
</reference>
<organism evidence="2 3">
    <name type="scientific">Triticum urartu</name>
    <name type="common">Red wild einkorn</name>
    <name type="synonym">Crithodium urartu</name>
    <dbReference type="NCBI Taxonomy" id="4572"/>
    <lineage>
        <taxon>Eukaryota</taxon>
        <taxon>Viridiplantae</taxon>
        <taxon>Streptophyta</taxon>
        <taxon>Embryophyta</taxon>
        <taxon>Tracheophyta</taxon>
        <taxon>Spermatophyta</taxon>
        <taxon>Magnoliopsida</taxon>
        <taxon>Liliopsida</taxon>
        <taxon>Poales</taxon>
        <taxon>Poaceae</taxon>
        <taxon>BOP clade</taxon>
        <taxon>Pooideae</taxon>
        <taxon>Triticodae</taxon>
        <taxon>Triticeae</taxon>
        <taxon>Triticinae</taxon>
        <taxon>Triticum</taxon>
    </lineage>
</organism>
<feature type="region of interest" description="Disordered" evidence="1">
    <location>
        <begin position="70"/>
        <end position="118"/>
    </location>
</feature>
<evidence type="ECO:0000313" key="3">
    <source>
        <dbReference type="Proteomes" id="UP000015106"/>
    </source>
</evidence>
<dbReference type="Proteomes" id="UP000015106">
    <property type="component" value="Chromosome 1"/>
</dbReference>
<name>A0A8R7K184_TRIUA</name>
<reference evidence="3" key="1">
    <citation type="journal article" date="2013" name="Nature">
        <title>Draft genome of the wheat A-genome progenitor Triticum urartu.</title>
        <authorList>
            <person name="Ling H.Q."/>
            <person name="Zhao S."/>
            <person name="Liu D."/>
            <person name="Wang J."/>
            <person name="Sun H."/>
            <person name="Zhang C."/>
            <person name="Fan H."/>
            <person name="Li D."/>
            <person name="Dong L."/>
            <person name="Tao Y."/>
            <person name="Gao C."/>
            <person name="Wu H."/>
            <person name="Li Y."/>
            <person name="Cui Y."/>
            <person name="Guo X."/>
            <person name="Zheng S."/>
            <person name="Wang B."/>
            <person name="Yu K."/>
            <person name="Liang Q."/>
            <person name="Yang W."/>
            <person name="Lou X."/>
            <person name="Chen J."/>
            <person name="Feng M."/>
            <person name="Jian J."/>
            <person name="Zhang X."/>
            <person name="Luo G."/>
            <person name="Jiang Y."/>
            <person name="Liu J."/>
            <person name="Wang Z."/>
            <person name="Sha Y."/>
            <person name="Zhang B."/>
            <person name="Wu H."/>
            <person name="Tang D."/>
            <person name="Shen Q."/>
            <person name="Xue P."/>
            <person name="Zou S."/>
            <person name="Wang X."/>
            <person name="Liu X."/>
            <person name="Wang F."/>
            <person name="Yang Y."/>
            <person name="An X."/>
            <person name="Dong Z."/>
            <person name="Zhang K."/>
            <person name="Zhang X."/>
            <person name="Luo M.C."/>
            <person name="Dvorak J."/>
            <person name="Tong Y."/>
            <person name="Wang J."/>
            <person name="Yang H."/>
            <person name="Li Z."/>
            <person name="Wang D."/>
            <person name="Zhang A."/>
            <person name="Wang J."/>
        </authorList>
    </citation>
    <scope>NUCLEOTIDE SEQUENCE</scope>
    <source>
        <strain evidence="3">cv. G1812</strain>
    </source>
</reference>
<keyword evidence="3" id="KW-1185">Reference proteome</keyword>
<dbReference type="Gramene" id="TuG1812G0100003145.01.T01">
    <property type="protein sequence ID" value="TuG1812G0100003145.01.T01.cds270076"/>
    <property type="gene ID" value="TuG1812G0100003145.01"/>
</dbReference>
<sequence>YNHPHHRDSGRRSCTVRGQDALVGLGERRLSARGARRPRRQPPVDAEGVEPVVAARQHAHLLPALELGEADGALRPRRPGQLEPGGVRQARERLGPPVPAAAPSTRARSRLMQAAAGA</sequence>